<dbReference type="Gene3D" id="2.40.50.1020">
    <property type="entry name" value="LytTr DNA-binding domain"/>
    <property type="match status" value="1"/>
</dbReference>
<dbReference type="InterPro" id="IPR046947">
    <property type="entry name" value="LytR-like"/>
</dbReference>
<dbReference type="SUPFAM" id="SSF52172">
    <property type="entry name" value="CheY-like"/>
    <property type="match status" value="1"/>
</dbReference>
<protein>
    <recommendedName>
        <fullName evidence="1">Stage 0 sporulation protein A homolog</fullName>
    </recommendedName>
</protein>
<evidence type="ECO:0000259" key="5">
    <source>
        <dbReference type="PROSITE" id="PS50930"/>
    </source>
</evidence>
<dbReference type="PANTHER" id="PTHR37299">
    <property type="entry name" value="TRANSCRIPTIONAL REGULATOR-RELATED"/>
    <property type="match status" value="1"/>
</dbReference>
<evidence type="ECO:0000256" key="1">
    <source>
        <dbReference type="ARBA" id="ARBA00018672"/>
    </source>
</evidence>
<evidence type="ECO:0000256" key="2">
    <source>
        <dbReference type="ARBA" id="ARBA00024867"/>
    </source>
</evidence>
<comment type="caution">
    <text evidence="6">The sequence shown here is derived from an EMBL/GenBank/DDBJ whole genome shotgun (WGS) entry which is preliminary data.</text>
</comment>
<dbReference type="InterPro" id="IPR011006">
    <property type="entry name" value="CheY-like_superfamily"/>
</dbReference>
<feature type="domain" description="HTH LytTR-type" evidence="5">
    <location>
        <begin position="152"/>
        <end position="240"/>
    </location>
</feature>
<evidence type="ECO:0000256" key="3">
    <source>
        <dbReference type="PROSITE-ProRule" id="PRU00169"/>
    </source>
</evidence>
<keyword evidence="3" id="KW-0597">Phosphoprotein</keyword>
<accession>A0A6I2RHL4</accession>
<dbReference type="Pfam" id="PF00072">
    <property type="entry name" value="Response_reg"/>
    <property type="match status" value="1"/>
</dbReference>
<evidence type="ECO:0000313" key="7">
    <source>
        <dbReference type="Proteomes" id="UP000429811"/>
    </source>
</evidence>
<dbReference type="InterPro" id="IPR001789">
    <property type="entry name" value="Sig_transdc_resp-reg_receiver"/>
</dbReference>
<dbReference type="Proteomes" id="UP000429811">
    <property type="component" value="Unassembled WGS sequence"/>
</dbReference>
<comment type="function">
    <text evidence="2">May play the central regulatory role in sporulation. It may be an element of the effector pathway responsible for the activation of sporulation genes in response to nutritional stress. Spo0A may act in concert with spo0H (a sigma factor) to control the expression of some genes that are critical to the sporulation process.</text>
</comment>
<feature type="domain" description="Response regulatory" evidence="4">
    <location>
        <begin position="9"/>
        <end position="133"/>
    </location>
</feature>
<gene>
    <name evidence="6" type="ORF">GKE90_07540</name>
</gene>
<dbReference type="GO" id="GO:0003677">
    <property type="term" value="F:DNA binding"/>
    <property type="evidence" value="ECO:0007669"/>
    <property type="project" value="InterPro"/>
</dbReference>
<dbReference type="InterPro" id="IPR007492">
    <property type="entry name" value="LytTR_DNA-bd_dom"/>
</dbReference>
<dbReference type="PROSITE" id="PS50930">
    <property type="entry name" value="HTH_LYTTR"/>
    <property type="match status" value="1"/>
</dbReference>
<dbReference type="SMART" id="SM00448">
    <property type="entry name" value="REC"/>
    <property type="match status" value="1"/>
</dbReference>
<evidence type="ECO:0000313" key="6">
    <source>
        <dbReference type="EMBL" id="MSB48553.1"/>
    </source>
</evidence>
<dbReference type="PANTHER" id="PTHR37299:SF1">
    <property type="entry name" value="STAGE 0 SPORULATION PROTEIN A HOMOLOG"/>
    <property type="match status" value="1"/>
</dbReference>
<dbReference type="AlphaFoldDB" id="A0A6I2RHL4"/>
<name>A0A6I2RHL4_FLAPL</name>
<dbReference type="EMBL" id="WKPO01000008">
    <property type="protein sequence ID" value="MSB48553.1"/>
    <property type="molecule type" value="Genomic_DNA"/>
</dbReference>
<proteinExistence type="predicted"/>
<dbReference type="GO" id="GO:0000156">
    <property type="term" value="F:phosphorelay response regulator activity"/>
    <property type="evidence" value="ECO:0007669"/>
    <property type="project" value="InterPro"/>
</dbReference>
<dbReference type="SMART" id="SM00850">
    <property type="entry name" value="LytTR"/>
    <property type="match status" value="1"/>
</dbReference>
<dbReference type="Pfam" id="PF04397">
    <property type="entry name" value="LytTR"/>
    <property type="match status" value="1"/>
</dbReference>
<organism evidence="6 7">
    <name type="scientific">Flavonifractor plautii</name>
    <name type="common">Fusobacterium plautii</name>
    <dbReference type="NCBI Taxonomy" id="292800"/>
    <lineage>
        <taxon>Bacteria</taxon>
        <taxon>Bacillati</taxon>
        <taxon>Bacillota</taxon>
        <taxon>Clostridia</taxon>
        <taxon>Eubacteriales</taxon>
        <taxon>Oscillospiraceae</taxon>
        <taxon>Flavonifractor</taxon>
    </lineage>
</organism>
<dbReference type="Gene3D" id="3.40.50.2300">
    <property type="match status" value="1"/>
</dbReference>
<reference evidence="6 7" key="1">
    <citation type="journal article" date="2019" name="Nat. Med.">
        <title>A library of human gut bacterial isolates paired with longitudinal multiomics data enables mechanistic microbiome research.</title>
        <authorList>
            <person name="Poyet M."/>
            <person name="Groussin M."/>
            <person name="Gibbons S.M."/>
            <person name="Avila-Pacheco J."/>
            <person name="Jiang X."/>
            <person name="Kearney S.M."/>
            <person name="Perrotta A.R."/>
            <person name="Berdy B."/>
            <person name="Zhao S."/>
            <person name="Lieberman T.D."/>
            <person name="Swanson P.K."/>
            <person name="Smith M."/>
            <person name="Roesemann S."/>
            <person name="Alexander J.E."/>
            <person name="Rich S.A."/>
            <person name="Livny J."/>
            <person name="Vlamakis H."/>
            <person name="Clish C."/>
            <person name="Bullock K."/>
            <person name="Deik A."/>
            <person name="Scott J."/>
            <person name="Pierce K.A."/>
            <person name="Xavier R.J."/>
            <person name="Alm E.J."/>
        </authorList>
    </citation>
    <scope>NUCLEOTIDE SEQUENCE [LARGE SCALE GENOMIC DNA]</scope>
    <source>
        <strain evidence="6 7">BIOML-A5</strain>
    </source>
</reference>
<dbReference type="PROSITE" id="PS50110">
    <property type="entry name" value="RESPONSE_REGULATORY"/>
    <property type="match status" value="1"/>
</dbReference>
<evidence type="ECO:0000259" key="4">
    <source>
        <dbReference type="PROSITE" id="PS50110"/>
    </source>
</evidence>
<feature type="modified residue" description="4-aspartylphosphate" evidence="3">
    <location>
        <position position="70"/>
    </location>
</feature>
<sequence length="243" mass="27633">MPGGESVYRIAVCEDDPRTAEQNKAATCHALDGRGRIRGQDYDVDVFHAAAPLMERLSADSGAYQLLLLDIQLDRDNGVELARFLREHEVDASIIYITDHPGFALDSFPTYPLEYLLKPVDEARLAAALDWDWQQRQHRPKRPVLRVGGRAIPLDEIAYLETAGRKTAVHTREERIEHAVPLSRLKEELQGQGFCLSHFSYLVNLSHVTQVERDALTLDTGESIPVSRRYYQDFMARYVESLK</sequence>